<dbReference type="AlphaFoldDB" id="A0A7S4ZTS4"/>
<evidence type="ECO:0000313" key="1">
    <source>
        <dbReference type="EMBL" id="QCL09930.1"/>
    </source>
</evidence>
<reference evidence="1" key="1">
    <citation type="submission" date="2018-12" db="EMBL/GenBank/DDBJ databases">
        <title>Three Rhizobium rhizogenes strains isolated from the same crown gall tumor carry diverse plasmids.</title>
        <authorList>
            <person name="Pulawska J."/>
            <person name="Kuzmanovic N."/>
        </authorList>
    </citation>
    <scope>NUCLEOTIDE SEQUENCE</scope>
    <source>
        <strain evidence="1">Colt5.8</strain>
        <plasmid evidence="1">pColt5.8b</plasmid>
    </source>
</reference>
<name>A0A7S4ZTS4_RHIRH</name>
<dbReference type="RefSeq" id="WP_200994581.1">
    <property type="nucleotide sequence ID" value="NZ_MK318972.1"/>
</dbReference>
<dbReference type="EMBL" id="MK318972">
    <property type="protein sequence ID" value="QCL09930.1"/>
    <property type="molecule type" value="Genomic_DNA"/>
</dbReference>
<sequence>MFRSAFIILSTAVIIALVFASDRLASAQSLAGISVGSDKAVLTALGTPTNTGPLGEYTAEKYRLRAMLDLSATYSRTSGQLVFLEADWNGGPPGANAYYGDFKFGVTSLEDIRRRFGGNGLLFQNTLSAIPASGGGVSIFSYYEIADTNLIVSFITEVSTEKIANLKRQYPTDIYSRAAGKAILRSVILSDSDYLKSIRSAKIVYDTGYKEIAWAAAEGPPSPVKALSPALIKPSQLPVTRIYNGPNNFPDFSGRDSTFSRYRTRITEGMSGGPAFAGEYSVIQIGCGTGCSFAFVGSNRTGEVFSVPLGGEDNMYLSLKYQLRSRLLVAQWGASDPGKCVMQFFSFDDGEWTDLLRRDVGPLDACYKSIDENMK</sequence>
<geneLocation type="plasmid" evidence="1">
    <name>pColt5.8b</name>
</geneLocation>
<protein>
    <submittedName>
        <fullName evidence="1">Putative secreted protein</fullName>
    </submittedName>
</protein>
<organism evidence="1">
    <name type="scientific">Rhizobium rhizogenes</name>
    <name type="common">Agrobacterium rhizogenes</name>
    <dbReference type="NCBI Taxonomy" id="359"/>
    <lineage>
        <taxon>Bacteria</taxon>
        <taxon>Pseudomonadati</taxon>
        <taxon>Pseudomonadota</taxon>
        <taxon>Alphaproteobacteria</taxon>
        <taxon>Hyphomicrobiales</taxon>
        <taxon>Rhizobiaceae</taxon>
        <taxon>Rhizobium/Agrobacterium group</taxon>
        <taxon>Rhizobium</taxon>
    </lineage>
</organism>
<keyword evidence="1" id="KW-0614">Plasmid</keyword>
<accession>A0A7S4ZTS4</accession>
<gene>
    <name evidence="1" type="ORF">pC5.8b_440</name>
</gene>
<proteinExistence type="predicted"/>